<organism evidence="7 8">
    <name type="scientific">Niastella caeni</name>
    <dbReference type="NCBI Taxonomy" id="2569763"/>
    <lineage>
        <taxon>Bacteria</taxon>
        <taxon>Pseudomonadati</taxon>
        <taxon>Bacteroidota</taxon>
        <taxon>Chitinophagia</taxon>
        <taxon>Chitinophagales</taxon>
        <taxon>Chitinophagaceae</taxon>
        <taxon>Niastella</taxon>
    </lineage>
</organism>
<feature type="domain" description="RDD" evidence="6">
    <location>
        <begin position="20"/>
        <end position="160"/>
    </location>
</feature>
<keyword evidence="8" id="KW-1185">Reference proteome</keyword>
<feature type="transmembrane region" description="Helical" evidence="5">
    <location>
        <begin position="132"/>
        <end position="148"/>
    </location>
</feature>
<comment type="caution">
    <text evidence="7">The sequence shown here is derived from an EMBL/GenBank/DDBJ whole genome shotgun (WGS) entry which is preliminary data.</text>
</comment>
<dbReference type="Proteomes" id="UP000306918">
    <property type="component" value="Unassembled WGS sequence"/>
</dbReference>
<dbReference type="OrthoDB" id="9814143at2"/>
<keyword evidence="4 5" id="KW-0472">Membrane</keyword>
<dbReference type="AlphaFoldDB" id="A0A4S8HTX2"/>
<evidence type="ECO:0000256" key="2">
    <source>
        <dbReference type="ARBA" id="ARBA00022692"/>
    </source>
</evidence>
<dbReference type="PANTHER" id="PTHR38480">
    <property type="entry name" value="SLR0254 PROTEIN"/>
    <property type="match status" value="1"/>
</dbReference>
<evidence type="ECO:0000256" key="4">
    <source>
        <dbReference type="ARBA" id="ARBA00023136"/>
    </source>
</evidence>
<feature type="transmembrane region" description="Helical" evidence="5">
    <location>
        <begin position="25"/>
        <end position="46"/>
    </location>
</feature>
<dbReference type="PANTHER" id="PTHR38480:SF1">
    <property type="entry name" value="SLR0254 PROTEIN"/>
    <property type="match status" value="1"/>
</dbReference>
<protein>
    <submittedName>
        <fullName evidence="7">RDD family protein</fullName>
    </submittedName>
</protein>
<gene>
    <name evidence="7" type="ORF">FAM09_15450</name>
</gene>
<evidence type="ECO:0000256" key="5">
    <source>
        <dbReference type="SAM" id="Phobius"/>
    </source>
</evidence>
<accession>A0A4S8HTX2</accession>
<evidence type="ECO:0000259" key="6">
    <source>
        <dbReference type="Pfam" id="PF06271"/>
    </source>
</evidence>
<feature type="transmembrane region" description="Helical" evidence="5">
    <location>
        <begin position="58"/>
        <end position="74"/>
    </location>
</feature>
<keyword evidence="3 5" id="KW-1133">Transmembrane helix</keyword>
<sequence>MLLVKLDTGFNIEVEFALSPFHRRFFAWLIDATIQGTYVWLGSKFLDALVGYHWNDELWAGVLFMLPFIFYHLLSEITMNGQSVGKMAMQIKVMTLQGGQPSVSQYLIRWLFRIVDFPVLLLAGALSGYSTWWSIIFIFAGFICVVATPKSQRVGDLVAGTILIDLKNRTSWQDTVFTEVESTYQPRYPQVMQLSDRDINTLKNIIETVKKRNDYDLSLKIADRIQSKLKMHTDQDSLEFLQTLLKDYNYYSTN</sequence>
<dbReference type="InterPro" id="IPR010432">
    <property type="entry name" value="RDD"/>
</dbReference>
<evidence type="ECO:0000313" key="7">
    <source>
        <dbReference type="EMBL" id="THU38079.1"/>
    </source>
</evidence>
<dbReference type="RefSeq" id="WP_136578035.1">
    <property type="nucleotide sequence ID" value="NZ_STFF01000004.1"/>
</dbReference>
<evidence type="ECO:0000256" key="3">
    <source>
        <dbReference type="ARBA" id="ARBA00022989"/>
    </source>
</evidence>
<reference evidence="7 8" key="1">
    <citation type="submission" date="2019-04" db="EMBL/GenBank/DDBJ databases">
        <title>Niastella caeni sp. nov., isolated from activated sludge.</title>
        <authorList>
            <person name="Sheng M."/>
        </authorList>
    </citation>
    <scope>NUCLEOTIDE SEQUENCE [LARGE SCALE GENOMIC DNA]</scope>
    <source>
        <strain evidence="7 8">HX-2-15</strain>
    </source>
</reference>
<keyword evidence="2 5" id="KW-0812">Transmembrane</keyword>
<dbReference type="GO" id="GO:0016020">
    <property type="term" value="C:membrane"/>
    <property type="evidence" value="ECO:0007669"/>
    <property type="project" value="UniProtKB-SubCell"/>
</dbReference>
<name>A0A4S8HTX2_9BACT</name>
<dbReference type="EMBL" id="STFF01000004">
    <property type="protein sequence ID" value="THU38079.1"/>
    <property type="molecule type" value="Genomic_DNA"/>
</dbReference>
<evidence type="ECO:0000256" key="1">
    <source>
        <dbReference type="ARBA" id="ARBA00004141"/>
    </source>
</evidence>
<evidence type="ECO:0000313" key="8">
    <source>
        <dbReference type="Proteomes" id="UP000306918"/>
    </source>
</evidence>
<proteinExistence type="predicted"/>
<comment type="subcellular location">
    <subcellularLocation>
        <location evidence="1">Membrane</location>
        <topology evidence="1">Multi-pass membrane protein</topology>
    </subcellularLocation>
</comment>
<dbReference type="Pfam" id="PF06271">
    <property type="entry name" value="RDD"/>
    <property type="match status" value="1"/>
</dbReference>